<dbReference type="STRING" id="1157962.A0A250XAM6"/>
<sequence>MAASSVLSSILVTQPMHTIAAVVLASVLSSILVTQPMHTIAAVVLASVLSSILVTQPMHTIAAVALASVLSSILVTQPMHTIAAVALASVDTTSVMTLSQIMAAGMFVSGVVMLLGITQMAELFSWLAPPAVVRGVQLGVGINVAKKGLDMTLRHTVNGLVVYRDWWGSEGALLGGLALVFLMVTTIAPLQCGEVVWDNPPEGTVFDPILQRVFGRALHSHSFKTATGSDESAYVGRPCCSPLPPMHLHLKECAQEGGRLLECRSGEGLEGAGRMLSQQCEVMPAVASNVRQQEIAPEGNAKCSVAGMPRDVEVPTSPLTAPGTTGGTNQKGSEDISASYDLDPAGFKAVNHNEQEGGGGGQAGLERESVNGGVGDRPLIVPSALVVVMTGLVLAIVTSPSGLSSLRFGPSIPTPVIPSAADFWAGVWRAGLPQLPLTTLNSVVAVTHLAKQLFPERDPVAFRPSLVAFSVGSMNLLGCWLGTVPACHGSGGLAAQYKFGARHGTAPVCLGLIKVTLGLLFGSSLVQLLHNFPGPLLGALLALSGTELACSARLENGLRGYTIMLLTAGAVLALNTGEGFLVGWAAACITSAVCWLSGLRKRFLLVREWLSRLRPGTSYVRLSELGV</sequence>
<dbReference type="OrthoDB" id="5402974at2759"/>
<feature type="compositionally biased region" description="Polar residues" evidence="1">
    <location>
        <begin position="317"/>
        <end position="331"/>
    </location>
</feature>
<evidence type="ECO:0000256" key="1">
    <source>
        <dbReference type="SAM" id="MobiDB-lite"/>
    </source>
</evidence>
<dbReference type="PANTHER" id="PTHR31970:SF9">
    <property type="entry name" value="MOLYBDATE TRANSPORTER 2"/>
    <property type="match status" value="1"/>
</dbReference>
<name>A0A250XAM6_9CHLO</name>
<evidence type="ECO:0008006" key="5">
    <source>
        <dbReference type="Google" id="ProtNLM"/>
    </source>
</evidence>
<feature type="transmembrane region" description="Helical" evidence="2">
    <location>
        <begin position="580"/>
        <end position="599"/>
    </location>
</feature>
<accession>A0A250XAM6</accession>
<protein>
    <recommendedName>
        <fullName evidence="5">SLC26A/SulP transporter domain-containing protein</fullName>
    </recommendedName>
</protein>
<evidence type="ECO:0000313" key="3">
    <source>
        <dbReference type="EMBL" id="GAX79912.1"/>
    </source>
</evidence>
<feature type="transmembrane region" description="Helical" evidence="2">
    <location>
        <begin position="61"/>
        <end position="86"/>
    </location>
</feature>
<dbReference type="InterPro" id="IPR031563">
    <property type="entry name" value="MOT1/MOT2"/>
</dbReference>
<proteinExistence type="predicted"/>
<feature type="transmembrane region" description="Helical" evidence="2">
    <location>
        <begin position="379"/>
        <end position="397"/>
    </location>
</feature>
<keyword evidence="2" id="KW-0472">Membrane</keyword>
<feature type="region of interest" description="Disordered" evidence="1">
    <location>
        <begin position="301"/>
        <end position="336"/>
    </location>
</feature>
<dbReference type="AlphaFoldDB" id="A0A250XAM6"/>
<gene>
    <name evidence="3" type="ORF">CEUSTIGMA_g7352.t1</name>
</gene>
<dbReference type="PANTHER" id="PTHR31970">
    <property type="match status" value="1"/>
</dbReference>
<comment type="caution">
    <text evidence="3">The sequence shown here is derived from an EMBL/GenBank/DDBJ whole genome shotgun (WGS) entry which is preliminary data.</text>
</comment>
<evidence type="ECO:0000313" key="4">
    <source>
        <dbReference type="Proteomes" id="UP000232323"/>
    </source>
</evidence>
<feature type="region of interest" description="Disordered" evidence="1">
    <location>
        <begin position="349"/>
        <end position="369"/>
    </location>
</feature>
<dbReference type="EMBL" id="BEGY01000047">
    <property type="protein sequence ID" value="GAX79912.1"/>
    <property type="molecule type" value="Genomic_DNA"/>
</dbReference>
<organism evidence="3 4">
    <name type="scientific">Chlamydomonas eustigma</name>
    <dbReference type="NCBI Taxonomy" id="1157962"/>
    <lineage>
        <taxon>Eukaryota</taxon>
        <taxon>Viridiplantae</taxon>
        <taxon>Chlorophyta</taxon>
        <taxon>core chlorophytes</taxon>
        <taxon>Chlorophyceae</taxon>
        <taxon>CS clade</taxon>
        <taxon>Chlamydomonadales</taxon>
        <taxon>Chlamydomonadaceae</taxon>
        <taxon>Chlamydomonas</taxon>
    </lineage>
</organism>
<dbReference type="Proteomes" id="UP000232323">
    <property type="component" value="Unassembled WGS sequence"/>
</dbReference>
<feature type="transmembrane region" description="Helical" evidence="2">
    <location>
        <begin position="172"/>
        <end position="190"/>
    </location>
</feature>
<feature type="transmembrane region" description="Helical" evidence="2">
    <location>
        <begin position="506"/>
        <end position="526"/>
    </location>
</feature>
<reference evidence="3 4" key="1">
    <citation type="submission" date="2017-08" db="EMBL/GenBank/DDBJ databases">
        <title>Acidophilic green algal genome provides insights into adaptation to an acidic environment.</title>
        <authorList>
            <person name="Hirooka S."/>
            <person name="Hirose Y."/>
            <person name="Kanesaki Y."/>
            <person name="Higuchi S."/>
            <person name="Fujiwara T."/>
            <person name="Onuma R."/>
            <person name="Era A."/>
            <person name="Ohbayashi R."/>
            <person name="Uzuka A."/>
            <person name="Nozaki H."/>
            <person name="Yoshikawa H."/>
            <person name="Miyagishima S.Y."/>
        </authorList>
    </citation>
    <scope>NUCLEOTIDE SEQUENCE [LARGE SCALE GENOMIC DNA]</scope>
    <source>
        <strain evidence="3 4">NIES-2499</strain>
    </source>
</reference>
<dbReference type="Pfam" id="PF16983">
    <property type="entry name" value="MFS_MOT1"/>
    <property type="match status" value="2"/>
</dbReference>
<keyword evidence="2" id="KW-0812">Transmembrane</keyword>
<keyword evidence="2" id="KW-1133">Transmembrane helix</keyword>
<feature type="transmembrane region" description="Helical" evidence="2">
    <location>
        <begin position="35"/>
        <end position="54"/>
    </location>
</feature>
<evidence type="ECO:0000256" key="2">
    <source>
        <dbReference type="SAM" id="Phobius"/>
    </source>
</evidence>
<feature type="transmembrane region" description="Helical" evidence="2">
    <location>
        <begin position="98"/>
        <end position="117"/>
    </location>
</feature>
<dbReference type="GO" id="GO:0015098">
    <property type="term" value="F:molybdate ion transmembrane transporter activity"/>
    <property type="evidence" value="ECO:0007669"/>
    <property type="project" value="InterPro"/>
</dbReference>
<keyword evidence="4" id="KW-1185">Reference proteome</keyword>